<evidence type="ECO:0000313" key="1">
    <source>
        <dbReference type="EMBL" id="SVC68153.1"/>
    </source>
</evidence>
<feature type="non-terminal residue" evidence="1">
    <location>
        <position position="56"/>
    </location>
</feature>
<dbReference type="AlphaFoldDB" id="A0A382P463"/>
<accession>A0A382P463</accession>
<name>A0A382P463_9ZZZZ</name>
<sequence length="56" mass="6359">VCETLAVSQRRACRVLGQVRRTQRYASILSDDETALVAHVVSLATEYGRYGYRRIT</sequence>
<gene>
    <name evidence="1" type="ORF">METZ01_LOCUS321007</name>
</gene>
<feature type="non-terminal residue" evidence="1">
    <location>
        <position position="1"/>
    </location>
</feature>
<dbReference type="EMBL" id="UINC01104753">
    <property type="protein sequence ID" value="SVC68153.1"/>
    <property type="molecule type" value="Genomic_DNA"/>
</dbReference>
<proteinExistence type="predicted"/>
<organism evidence="1">
    <name type="scientific">marine metagenome</name>
    <dbReference type="NCBI Taxonomy" id="408172"/>
    <lineage>
        <taxon>unclassified sequences</taxon>
        <taxon>metagenomes</taxon>
        <taxon>ecological metagenomes</taxon>
    </lineage>
</organism>
<reference evidence="1" key="1">
    <citation type="submission" date="2018-05" db="EMBL/GenBank/DDBJ databases">
        <authorList>
            <person name="Lanie J.A."/>
            <person name="Ng W.-L."/>
            <person name="Kazmierczak K.M."/>
            <person name="Andrzejewski T.M."/>
            <person name="Davidsen T.M."/>
            <person name="Wayne K.J."/>
            <person name="Tettelin H."/>
            <person name="Glass J.I."/>
            <person name="Rusch D."/>
            <person name="Podicherti R."/>
            <person name="Tsui H.-C.T."/>
            <person name="Winkler M.E."/>
        </authorList>
    </citation>
    <scope>NUCLEOTIDE SEQUENCE</scope>
</reference>
<evidence type="ECO:0008006" key="2">
    <source>
        <dbReference type="Google" id="ProtNLM"/>
    </source>
</evidence>
<protein>
    <recommendedName>
        <fullName evidence="2">HTH-like domain-containing protein</fullName>
    </recommendedName>
</protein>